<dbReference type="Pfam" id="PF04326">
    <property type="entry name" value="SLFN_AlbA_2"/>
    <property type="match status" value="1"/>
</dbReference>
<sequence length="433" mass="46812">MAAQPWTIFTADIDDIDADLLRSFMRGQLADRLFQESAALEFKREIHSTNVVRAIAALANTAGGIVLLGVDENEPDFDNAPGVPADTAMRVLNQCQSSLTPRFSPEIAPVPIPGTDRVVLVIRVQAQPALLPVALNGQVPIRQPGRTVNATHDQILELVARRSTSPTDAPMYSVQTTFAPDGDVRSQDPTPSFTVRVATAAYARLAPARTITLGRRERATLANIIEESPLATFAGLNAPHLVRNLSERPTMTDDSRSASRYAAHLAVPSEPNPHRISLDVRVSGRQVAFAVDFSANVPSTPQDASTLPVVQRHDFIAAAGCAVRTVEDGLLPVVASWMGGTPAAVDDLDCWVTTANRPFDRAIDLTDADTLPTPGNPWTGSVRQLGPLADEGDLMARFRAPMERLYIDLQVDDEVSLVDLDFARAREVLTRVP</sequence>
<dbReference type="Gene3D" id="3.30.950.30">
    <property type="entry name" value="Schlafen, AAA domain"/>
    <property type="match status" value="1"/>
</dbReference>
<feature type="domain" description="Schlafen AlbA-2" evidence="1">
    <location>
        <begin position="36"/>
        <end position="148"/>
    </location>
</feature>
<accession>A0A401UX70</accession>
<evidence type="ECO:0000259" key="1">
    <source>
        <dbReference type="Pfam" id="PF04326"/>
    </source>
</evidence>
<dbReference type="EMBL" id="BHYL01000059">
    <property type="protein sequence ID" value="GCD19273.1"/>
    <property type="molecule type" value="Genomic_DNA"/>
</dbReference>
<comment type="caution">
    <text evidence="2">The sequence shown here is derived from an EMBL/GenBank/DDBJ whole genome shotgun (WGS) entry which is preliminary data.</text>
</comment>
<proteinExistence type="predicted"/>
<evidence type="ECO:0000313" key="3">
    <source>
        <dbReference type="Proteomes" id="UP000288246"/>
    </source>
</evidence>
<dbReference type="InterPro" id="IPR007421">
    <property type="entry name" value="Schlafen_AlbA_2_dom"/>
</dbReference>
<dbReference type="OrthoDB" id="3443870at2"/>
<gene>
    <name evidence="2" type="ORF">CTKZ_08350</name>
</gene>
<dbReference type="AlphaFoldDB" id="A0A401UX70"/>
<name>A0A401UX70_9CELL</name>
<dbReference type="Proteomes" id="UP000288246">
    <property type="component" value="Unassembled WGS sequence"/>
</dbReference>
<evidence type="ECO:0000313" key="2">
    <source>
        <dbReference type="EMBL" id="GCD19273.1"/>
    </source>
</evidence>
<keyword evidence="3" id="KW-1185">Reference proteome</keyword>
<dbReference type="InterPro" id="IPR038461">
    <property type="entry name" value="Schlafen_AlbA_2_dom_sf"/>
</dbReference>
<reference evidence="2 3" key="1">
    <citation type="submission" date="2018-11" db="EMBL/GenBank/DDBJ databases">
        <title>Draft genome sequence of Cellulomonas takizawaensis strain TKZ-21.</title>
        <authorList>
            <person name="Yamamura H."/>
            <person name="Hayashi T."/>
            <person name="Hamada M."/>
            <person name="Serisawa Y."/>
            <person name="Matsuyama K."/>
            <person name="Nakagawa Y."/>
            <person name="Otoguro M."/>
            <person name="Yanagida F."/>
            <person name="Hayakawa M."/>
        </authorList>
    </citation>
    <scope>NUCLEOTIDE SEQUENCE [LARGE SCALE GENOMIC DNA]</scope>
    <source>
        <strain evidence="2 3">TKZ-21</strain>
    </source>
</reference>
<protein>
    <recommendedName>
        <fullName evidence="1">Schlafen AlbA-2 domain-containing protein</fullName>
    </recommendedName>
</protein>
<dbReference type="RefSeq" id="WP_124341813.1">
    <property type="nucleotide sequence ID" value="NZ_BHYL01000059.1"/>
</dbReference>
<organism evidence="2 3">
    <name type="scientific">Cellulomonas algicola</name>
    <dbReference type="NCBI Taxonomy" id="2071633"/>
    <lineage>
        <taxon>Bacteria</taxon>
        <taxon>Bacillati</taxon>
        <taxon>Actinomycetota</taxon>
        <taxon>Actinomycetes</taxon>
        <taxon>Micrococcales</taxon>
        <taxon>Cellulomonadaceae</taxon>
        <taxon>Cellulomonas</taxon>
    </lineage>
</organism>